<protein>
    <recommendedName>
        <fullName evidence="11">Glycerol-1-phosphate dehydrogenase [NAD(P)+]</fullName>
        <shortName evidence="11">G1P dehydrogenase</shortName>
        <shortName evidence="11">G1PDH</shortName>
        <ecNumber evidence="11">1.1.1.261</ecNumber>
    </recommendedName>
    <alternativeName>
        <fullName evidence="11">Enantiomeric glycerophosphate synthase</fullName>
    </alternativeName>
    <alternativeName>
        <fullName evidence="11">sn-glycerol-1-phosphate dehydrogenase</fullName>
    </alternativeName>
</protein>
<accession>A0A150IVH6</accession>
<comment type="catalytic activity">
    <reaction evidence="11">
        <text>sn-glycerol 1-phosphate + NADP(+) = dihydroxyacetone phosphate + NADPH + H(+)</text>
        <dbReference type="Rhea" id="RHEA:21416"/>
        <dbReference type="ChEBI" id="CHEBI:15378"/>
        <dbReference type="ChEBI" id="CHEBI:57642"/>
        <dbReference type="ChEBI" id="CHEBI:57685"/>
        <dbReference type="ChEBI" id="CHEBI:57783"/>
        <dbReference type="ChEBI" id="CHEBI:58349"/>
        <dbReference type="EC" id="1.1.1.261"/>
    </reaction>
</comment>
<evidence type="ECO:0000313" key="17">
    <source>
        <dbReference type="EMBL" id="KYC51151.1"/>
    </source>
</evidence>
<dbReference type="PATRIC" id="fig|1706437.3.peg.154"/>
<feature type="binding site" evidence="11">
    <location>
        <position position="166"/>
    </location>
    <ligand>
        <name>substrate</name>
    </ligand>
</feature>
<dbReference type="EMBL" id="LNJC01000003">
    <property type="protein sequence ID" value="KYC51151.1"/>
    <property type="molecule type" value="Genomic_DNA"/>
</dbReference>
<evidence type="ECO:0000313" key="19">
    <source>
        <dbReference type="Proteomes" id="UP000092401"/>
    </source>
</evidence>
<evidence type="ECO:0000256" key="9">
    <source>
        <dbReference type="ARBA" id="ARBA00023209"/>
    </source>
</evidence>
<feature type="binding site" evidence="12">
    <location>
        <position position="262"/>
    </location>
    <ligand>
        <name>glycerol</name>
        <dbReference type="ChEBI" id="CHEBI:17754"/>
    </ligand>
</feature>
<dbReference type="EC" id="1.1.1.261" evidence="11"/>
<evidence type="ECO:0000256" key="14">
    <source>
        <dbReference type="PIRSR" id="PIRSR000112-3"/>
    </source>
</evidence>
<keyword evidence="1 11" id="KW-0963">Cytoplasm</keyword>
<keyword evidence="3 11" id="KW-0479">Metal-binding</keyword>
<dbReference type="InterPro" id="IPR016205">
    <property type="entry name" value="Glycerol_DH"/>
</dbReference>
<evidence type="ECO:0000256" key="5">
    <source>
        <dbReference type="ARBA" id="ARBA00022857"/>
    </source>
</evidence>
<evidence type="ECO:0000256" key="11">
    <source>
        <dbReference type="HAMAP-Rule" id="MF_00497"/>
    </source>
</evidence>
<evidence type="ECO:0000313" key="15">
    <source>
        <dbReference type="EMBL" id="KYC46002.1"/>
    </source>
</evidence>
<dbReference type="NCBIfam" id="NF002022">
    <property type="entry name" value="PRK00843.1"/>
    <property type="match status" value="1"/>
</dbReference>
<evidence type="ECO:0000256" key="4">
    <source>
        <dbReference type="ARBA" id="ARBA00022833"/>
    </source>
</evidence>
<feature type="binding site" evidence="11">
    <location>
        <position position="119"/>
    </location>
    <ligand>
        <name>substrate</name>
    </ligand>
</feature>
<dbReference type="Gene3D" id="3.40.50.1970">
    <property type="match status" value="1"/>
</dbReference>
<dbReference type="GO" id="GO:0008654">
    <property type="term" value="P:phospholipid biosynthetic process"/>
    <property type="evidence" value="ECO:0007669"/>
    <property type="project" value="UniProtKB-KW"/>
</dbReference>
<dbReference type="Proteomes" id="UP000091929">
    <property type="component" value="Unassembled WGS sequence"/>
</dbReference>
<evidence type="ECO:0000256" key="2">
    <source>
        <dbReference type="ARBA" id="ARBA00022516"/>
    </source>
</evidence>
<evidence type="ECO:0000256" key="3">
    <source>
        <dbReference type="ARBA" id="ARBA00022723"/>
    </source>
</evidence>
<feature type="binding site" evidence="11 14">
    <location>
        <position position="123"/>
    </location>
    <ligand>
        <name>NAD(+)</name>
        <dbReference type="ChEBI" id="CHEBI:57540"/>
    </ligand>
</feature>
<accession>A0A150J1N5</accession>
<evidence type="ECO:0000313" key="18">
    <source>
        <dbReference type="Proteomes" id="UP000091929"/>
    </source>
</evidence>
<dbReference type="GO" id="GO:0046872">
    <property type="term" value="F:metal ion binding"/>
    <property type="evidence" value="ECO:0007669"/>
    <property type="project" value="UniProtKB-KW"/>
</dbReference>
<dbReference type="GO" id="GO:0005737">
    <property type="term" value="C:cytoplasm"/>
    <property type="evidence" value="ECO:0007669"/>
    <property type="project" value="UniProtKB-SubCell"/>
</dbReference>
<keyword evidence="9 11" id="KW-0594">Phospholipid biosynthesis</keyword>
<dbReference type="Pfam" id="PF13685">
    <property type="entry name" value="Fe-ADH_2"/>
    <property type="match status" value="1"/>
</dbReference>
<feature type="binding site" evidence="11 14">
    <location>
        <begin position="92"/>
        <end position="96"/>
    </location>
    <ligand>
        <name>NAD(+)</name>
        <dbReference type="ChEBI" id="CHEBI:57540"/>
    </ligand>
</feature>
<feature type="binding site" evidence="14">
    <location>
        <position position="40"/>
    </location>
    <ligand>
        <name>NAD(+)</name>
        <dbReference type="ChEBI" id="CHEBI:57540"/>
    </ligand>
</feature>
<comment type="subcellular location">
    <subcellularLocation>
        <location evidence="11">Cytoplasm</location>
    </subcellularLocation>
</comment>
<dbReference type="PIRSF" id="PIRSF000112">
    <property type="entry name" value="Glycerol_dehydrogenase"/>
    <property type="match status" value="1"/>
</dbReference>
<dbReference type="HAMAP" id="MF_00497_A">
    <property type="entry name" value="G1P_dehydrogenase_A"/>
    <property type="match status" value="1"/>
</dbReference>
<evidence type="ECO:0000256" key="10">
    <source>
        <dbReference type="ARBA" id="ARBA00023264"/>
    </source>
</evidence>
<feature type="binding site" evidence="11">
    <location>
        <position position="166"/>
    </location>
    <ligand>
        <name>Zn(2+)</name>
        <dbReference type="ChEBI" id="CHEBI:29105"/>
        <note>catalytic</note>
    </ligand>
</feature>
<keyword evidence="6 11" id="KW-0560">Oxidoreductase</keyword>
<comment type="caution">
    <text evidence="17">The sequence shown here is derived from an EMBL/GenBank/DDBJ whole genome shotgun (WGS) entry which is preliminary data.</text>
</comment>
<feature type="binding site" evidence="12">
    <location>
        <position position="246"/>
    </location>
    <ligand>
        <name>glycerol</name>
        <dbReference type="ChEBI" id="CHEBI:17754"/>
    </ligand>
</feature>
<accession>A0A150IM72</accession>
<evidence type="ECO:0000256" key="12">
    <source>
        <dbReference type="PIRSR" id="PIRSR000112-1"/>
    </source>
</evidence>
<sequence length="346" mass="37152">MDNPIHIINLSRMVVMGSDLWSSVKTTVEKLGYKNPAVLDDPITRGIVGKKVSDDLNCDHLEVKTATMAEVHSVADFLKNGKYDIVVSIGGGSVIDVGKLASFNIGIPFISYPTVASHDGIASSRASIRDGEKKLSIEAQPPIAIIADTKIVSKAPYRFIASGCADLISNYTAVLDWQLAHKLKGEYYSEHAASLSSMSAKVTIDNADVIKEGLEESARKVLKGLISSGVAMSIAGSSRPASGAEHAFAHALDMIAEKPAMHGEQCGIGSIMTMYLHREDKYKTIKEALEKIKAPTNAEELGVTDQEIIKALTMAHKIRDRYTILGESGLTERAATKLAKVTGVID</sequence>
<keyword evidence="7 11" id="KW-0520">NAD</keyword>
<keyword evidence="5 11" id="KW-0521">NADP</keyword>
<feature type="binding site" evidence="11">
    <location>
        <position position="262"/>
    </location>
    <ligand>
        <name>Zn(2+)</name>
        <dbReference type="ChEBI" id="CHEBI:29105"/>
        <note>catalytic</note>
    </ligand>
</feature>
<comment type="catalytic activity">
    <reaction evidence="11">
        <text>sn-glycerol 1-phosphate + NAD(+) = dihydroxyacetone phosphate + NADH + H(+)</text>
        <dbReference type="Rhea" id="RHEA:21412"/>
        <dbReference type="ChEBI" id="CHEBI:15378"/>
        <dbReference type="ChEBI" id="CHEBI:57540"/>
        <dbReference type="ChEBI" id="CHEBI:57642"/>
        <dbReference type="ChEBI" id="CHEBI:57685"/>
        <dbReference type="ChEBI" id="CHEBI:57945"/>
        <dbReference type="EC" id="1.1.1.261"/>
    </reaction>
</comment>
<dbReference type="SUPFAM" id="SSF56796">
    <property type="entry name" value="Dehydroquinate synthase-like"/>
    <property type="match status" value="1"/>
</dbReference>
<proteinExistence type="inferred from homology"/>
<feature type="binding site" evidence="11 14">
    <location>
        <begin position="114"/>
        <end position="117"/>
    </location>
    <ligand>
        <name>NAD(+)</name>
        <dbReference type="ChEBI" id="CHEBI:57540"/>
    </ligand>
</feature>
<comment type="pathway">
    <text evidence="11">Membrane lipid metabolism; glycerophospholipid metabolism.</text>
</comment>
<dbReference type="PATRIC" id="fig|1706436.3.peg.312"/>
<evidence type="ECO:0000256" key="13">
    <source>
        <dbReference type="PIRSR" id="PIRSR000112-2"/>
    </source>
</evidence>
<dbReference type="CDD" id="cd08173">
    <property type="entry name" value="Gro1PDH"/>
    <property type="match status" value="1"/>
</dbReference>
<comment type="function">
    <text evidence="11">Catalyzes the NAD(P)H-dependent reduction of dihydroxyacetonephosphate (DHAP or glycerone phosphate) to glycerol 1-phosphate (G1P). The G1P thus generated is used as the glycerophosphate backbone of phospholipids in the cellular membranes of Archaea.</text>
</comment>
<keyword evidence="4 11" id="KW-0862">Zinc</keyword>
<dbReference type="Gene3D" id="1.20.1090.10">
    <property type="entry name" value="Dehydroquinate synthase-like - alpha domain"/>
    <property type="match status" value="1"/>
</dbReference>
<dbReference type="Proteomes" id="UP000092403">
    <property type="component" value="Unassembled WGS sequence"/>
</dbReference>
<evidence type="ECO:0000256" key="8">
    <source>
        <dbReference type="ARBA" id="ARBA00023098"/>
    </source>
</evidence>
<name>A0A150J1N5_9EURY</name>
<feature type="binding site" evidence="13">
    <location>
        <position position="119"/>
    </location>
    <ligand>
        <name>glycerol</name>
        <dbReference type="ChEBI" id="CHEBI:17754"/>
    </ligand>
</feature>
<evidence type="ECO:0000256" key="6">
    <source>
        <dbReference type="ARBA" id="ARBA00023002"/>
    </source>
</evidence>
<dbReference type="AlphaFoldDB" id="A0A150J1N5"/>
<dbReference type="GO" id="GO:0050492">
    <property type="term" value="F:glycerol-1-phosphate dehydrogenase [NAD(P)+] activity"/>
    <property type="evidence" value="ECO:0007669"/>
    <property type="project" value="UniProtKB-UniRule"/>
</dbReference>
<dbReference type="PANTHER" id="PTHR43616:SF5">
    <property type="entry name" value="GLYCEROL DEHYDROGENASE 1"/>
    <property type="match status" value="1"/>
</dbReference>
<reference evidence="18 19" key="1">
    <citation type="journal article" date="2016" name="ISME J.">
        <title>Chasing the elusive Euryarchaeota class WSA2: genomes reveal a uniquely fastidious methyl-reducing methanogen.</title>
        <authorList>
            <person name="Nobu M.K."/>
            <person name="Narihiro T."/>
            <person name="Kuroda K."/>
            <person name="Mei R."/>
            <person name="Liu W.T."/>
        </authorList>
    </citation>
    <scope>NUCLEOTIDE SEQUENCE [LARGE SCALE GENOMIC DNA]</scope>
    <source>
        <strain evidence="15">B03fssc0709_Meth_Bin005</strain>
        <strain evidence="16">B15fssc0709_Meth_Bin003</strain>
        <strain evidence="17">BMIXfssc0709_Meth_Bin006</strain>
    </source>
</reference>
<comment type="cofactor">
    <cofactor evidence="11 12">
        <name>Zn(2+)</name>
        <dbReference type="ChEBI" id="CHEBI:29105"/>
    </cofactor>
    <text evidence="11 12">Binds 1 zinc ion per subunit.</text>
</comment>
<dbReference type="PATRIC" id="fig|1706438.3.peg.276"/>
<feature type="binding site" evidence="11">
    <location>
        <position position="250"/>
    </location>
    <ligand>
        <name>substrate</name>
    </ligand>
</feature>
<organism evidence="17 20">
    <name type="scientific">Candidatus Methanofastidiosum methylothiophilum</name>
    <dbReference type="NCBI Taxonomy" id="1705564"/>
    <lineage>
        <taxon>Archaea</taxon>
        <taxon>Methanobacteriati</taxon>
        <taxon>Methanobacteriota</taxon>
        <taxon>Stenosarchaea group</taxon>
        <taxon>Candidatus Methanofastidiosia</taxon>
        <taxon>Candidatus Methanofastidiosales</taxon>
        <taxon>Candidatus Methanofastidiosaceae</taxon>
        <taxon>Candidatus Methanofastidiosum</taxon>
    </lineage>
</organism>
<dbReference type="Proteomes" id="UP000092401">
    <property type="component" value="Unassembled WGS sequence"/>
</dbReference>
<evidence type="ECO:0000313" key="16">
    <source>
        <dbReference type="EMBL" id="KYC48644.1"/>
    </source>
</evidence>
<feature type="binding site" evidence="12">
    <location>
        <position position="166"/>
    </location>
    <ligand>
        <name>glycerol</name>
        <dbReference type="ChEBI" id="CHEBI:17754"/>
    </ligand>
</feature>
<keyword evidence="2 11" id="KW-0444">Lipid biosynthesis</keyword>
<evidence type="ECO:0000256" key="7">
    <source>
        <dbReference type="ARBA" id="ARBA00023027"/>
    </source>
</evidence>
<gene>
    <name evidence="11 17" type="primary">egsA</name>
    <name evidence="15" type="ORF">APG10_00311</name>
    <name evidence="16" type="ORF">APG11_00154</name>
    <name evidence="17" type="ORF">APG12_00277</name>
</gene>
<dbReference type="InterPro" id="IPR023002">
    <property type="entry name" value="G1P_dehydrogenase_arc"/>
</dbReference>
<feature type="binding site" evidence="11">
    <location>
        <position position="246"/>
    </location>
    <ligand>
        <name>Zn(2+)</name>
        <dbReference type="ChEBI" id="CHEBI:29105"/>
        <note>catalytic</note>
    </ligand>
</feature>
<dbReference type="GO" id="GO:0006650">
    <property type="term" value="P:glycerophospholipid metabolic process"/>
    <property type="evidence" value="ECO:0007669"/>
    <property type="project" value="UniProtKB-UniRule"/>
</dbReference>
<dbReference type="EMBL" id="LNGF01000002">
    <property type="protein sequence ID" value="KYC48644.1"/>
    <property type="molecule type" value="Genomic_DNA"/>
</dbReference>
<keyword evidence="10 11" id="KW-1208">Phospholipid metabolism</keyword>
<dbReference type="InterPro" id="IPR032837">
    <property type="entry name" value="G1PDH"/>
</dbReference>
<keyword evidence="8 11" id="KW-0443">Lipid metabolism</keyword>
<comment type="similarity">
    <text evidence="11">Belongs to the glycerol-1-phosphate dehydrogenase family.</text>
</comment>
<dbReference type="UniPathway" id="UPA00940"/>
<evidence type="ECO:0000256" key="1">
    <source>
        <dbReference type="ARBA" id="ARBA00022490"/>
    </source>
</evidence>
<evidence type="ECO:0000313" key="20">
    <source>
        <dbReference type="Proteomes" id="UP000092403"/>
    </source>
</evidence>
<dbReference type="PANTHER" id="PTHR43616">
    <property type="entry name" value="GLYCEROL DEHYDROGENASE"/>
    <property type="match status" value="1"/>
</dbReference>
<dbReference type="EMBL" id="LNGE01000006">
    <property type="protein sequence ID" value="KYC46002.1"/>
    <property type="molecule type" value="Genomic_DNA"/>
</dbReference>